<evidence type="ECO:0000256" key="2">
    <source>
        <dbReference type="ARBA" id="ARBA00022692"/>
    </source>
</evidence>
<keyword evidence="2 5" id="KW-0812">Transmembrane</keyword>
<keyword evidence="3 5" id="KW-1133">Transmembrane helix</keyword>
<comment type="caution">
    <text evidence="7">The sequence shown here is derived from an EMBL/GenBank/DDBJ whole genome shotgun (WGS) entry which is preliminary data.</text>
</comment>
<dbReference type="GO" id="GO:0016020">
    <property type="term" value="C:membrane"/>
    <property type="evidence" value="ECO:0007669"/>
    <property type="project" value="UniProtKB-SubCell"/>
</dbReference>
<keyword evidence="4 5" id="KW-0472">Membrane</keyword>
<feature type="transmembrane region" description="Helical" evidence="5">
    <location>
        <begin position="155"/>
        <end position="176"/>
    </location>
</feature>
<evidence type="ECO:0000259" key="6">
    <source>
        <dbReference type="Pfam" id="PF14378"/>
    </source>
</evidence>
<evidence type="ECO:0000313" key="7">
    <source>
        <dbReference type="EMBL" id="GFJ94815.1"/>
    </source>
</evidence>
<dbReference type="Proteomes" id="UP000482960">
    <property type="component" value="Unassembled WGS sequence"/>
</dbReference>
<protein>
    <submittedName>
        <fullName evidence="7">Inositol phosphorylceramide synthase</fullName>
    </submittedName>
</protein>
<dbReference type="CDD" id="cd03386">
    <property type="entry name" value="PAP2_Aur1_like"/>
    <property type="match status" value="1"/>
</dbReference>
<dbReference type="RefSeq" id="WP_173082088.1">
    <property type="nucleotide sequence ID" value="NZ_BAABJB010000036.1"/>
</dbReference>
<dbReference type="PANTHER" id="PTHR31310">
    <property type="match status" value="1"/>
</dbReference>
<reference evidence="7 8" key="1">
    <citation type="submission" date="2020-03" db="EMBL/GenBank/DDBJ databases">
        <title>Whole genome shotgun sequence of Phytohabitans rumicis NBRC 108638.</title>
        <authorList>
            <person name="Komaki H."/>
            <person name="Tamura T."/>
        </authorList>
    </citation>
    <scope>NUCLEOTIDE SEQUENCE [LARGE SCALE GENOMIC DNA]</scope>
    <source>
        <strain evidence="7 8">NBRC 108638</strain>
    </source>
</reference>
<accession>A0A6V8LQ61</accession>
<feature type="transmembrane region" description="Helical" evidence="5">
    <location>
        <begin position="72"/>
        <end position="91"/>
    </location>
</feature>
<feature type="transmembrane region" description="Helical" evidence="5">
    <location>
        <begin position="207"/>
        <end position="224"/>
    </location>
</feature>
<reference evidence="7 8" key="2">
    <citation type="submission" date="2020-03" db="EMBL/GenBank/DDBJ databases">
        <authorList>
            <person name="Ichikawa N."/>
            <person name="Kimura A."/>
            <person name="Kitahashi Y."/>
            <person name="Uohara A."/>
        </authorList>
    </citation>
    <scope>NUCLEOTIDE SEQUENCE [LARGE SCALE GENOMIC DNA]</scope>
    <source>
        <strain evidence="7 8">NBRC 108638</strain>
    </source>
</reference>
<dbReference type="InterPro" id="IPR026841">
    <property type="entry name" value="Aur1/Ipt1"/>
</dbReference>
<dbReference type="EMBL" id="BLPG01000001">
    <property type="protein sequence ID" value="GFJ94815.1"/>
    <property type="molecule type" value="Genomic_DNA"/>
</dbReference>
<gene>
    <name evidence="7" type="ORF">Prum_084570</name>
</gene>
<proteinExistence type="predicted"/>
<dbReference type="InterPro" id="IPR052185">
    <property type="entry name" value="IPC_Synthase-Related"/>
</dbReference>
<feature type="transmembrane region" description="Helical" evidence="5">
    <location>
        <begin position="183"/>
        <end position="201"/>
    </location>
</feature>
<feature type="transmembrane region" description="Helical" evidence="5">
    <location>
        <begin position="103"/>
        <end position="121"/>
    </location>
</feature>
<evidence type="ECO:0000313" key="8">
    <source>
        <dbReference type="Proteomes" id="UP000482960"/>
    </source>
</evidence>
<dbReference type="PANTHER" id="PTHR31310:SF7">
    <property type="entry name" value="PA-PHOSPHATASE RELATED-FAMILY PROTEIN DDB_G0268928"/>
    <property type="match status" value="1"/>
</dbReference>
<evidence type="ECO:0000256" key="1">
    <source>
        <dbReference type="ARBA" id="ARBA00004141"/>
    </source>
</evidence>
<feature type="domain" description="Inositolphosphotransferase Aur1/Ipt1" evidence="6">
    <location>
        <begin position="41"/>
        <end position="219"/>
    </location>
</feature>
<comment type="subcellular location">
    <subcellularLocation>
        <location evidence="1">Membrane</location>
        <topology evidence="1">Multi-pass membrane protein</topology>
    </subcellularLocation>
</comment>
<dbReference type="AlphaFoldDB" id="A0A6V8LQ61"/>
<organism evidence="7 8">
    <name type="scientific">Phytohabitans rumicis</name>
    <dbReference type="NCBI Taxonomy" id="1076125"/>
    <lineage>
        <taxon>Bacteria</taxon>
        <taxon>Bacillati</taxon>
        <taxon>Actinomycetota</taxon>
        <taxon>Actinomycetes</taxon>
        <taxon>Micromonosporales</taxon>
        <taxon>Micromonosporaceae</taxon>
    </lineage>
</organism>
<name>A0A6V8LQ61_9ACTN</name>
<evidence type="ECO:0000256" key="4">
    <source>
        <dbReference type="ARBA" id="ARBA00023136"/>
    </source>
</evidence>
<sequence>MERPRPLRELLLVAGLFLAYKLGRLAVAGDVSTAYTNAAHVWDLERAIGLPSEAALQHAILGVDWLVRAANLYYAGVHFPATAALLLWTYLRRPALYRWARTTLAALTATGFAVQMLLPLAPPRLLAAAGMVDTGHAVGPSVYGNPTSDVLANQFAAMPSLHVGWAAVVSIVLIRATHGPWRWLWLFHPVITLAVVVVTANHYWLDAAVALALLGAIALVMARLPRPVRIETRTPVLAGRRLP</sequence>
<evidence type="ECO:0000256" key="5">
    <source>
        <dbReference type="SAM" id="Phobius"/>
    </source>
</evidence>
<keyword evidence="8" id="KW-1185">Reference proteome</keyword>
<evidence type="ECO:0000256" key="3">
    <source>
        <dbReference type="ARBA" id="ARBA00022989"/>
    </source>
</evidence>
<dbReference type="Pfam" id="PF14378">
    <property type="entry name" value="PAP2_3"/>
    <property type="match status" value="1"/>
</dbReference>